<dbReference type="NCBIfam" id="TIGR03538">
    <property type="entry name" value="DapC_gpp"/>
    <property type="match status" value="1"/>
</dbReference>
<protein>
    <submittedName>
        <fullName evidence="5">Succinyldiaminopimelate transaminase</fullName>
        <ecNumber evidence="5">2.6.1.17</ecNumber>
    </submittedName>
</protein>
<accession>A0ABT1TFT3</accession>
<comment type="cofactor">
    <cofactor evidence="1">
        <name>pyridoxal 5'-phosphate</name>
        <dbReference type="ChEBI" id="CHEBI:597326"/>
    </cofactor>
</comment>
<dbReference type="SUPFAM" id="SSF53383">
    <property type="entry name" value="PLP-dependent transferases"/>
    <property type="match status" value="1"/>
</dbReference>
<dbReference type="RefSeq" id="WP_256602107.1">
    <property type="nucleotide sequence ID" value="NZ_JANIBJ010000015.1"/>
</dbReference>
<dbReference type="PANTHER" id="PTHR42832:SF3">
    <property type="entry name" value="L-GLUTAMINE--4-(METHYLSULFANYL)-2-OXOBUTANOATE AMINOTRANSFERASE"/>
    <property type="match status" value="1"/>
</dbReference>
<dbReference type="Pfam" id="PF00155">
    <property type="entry name" value="Aminotran_1_2"/>
    <property type="match status" value="1"/>
</dbReference>
<feature type="domain" description="Aminotransferase class I/classII large" evidence="4">
    <location>
        <begin position="30"/>
        <end position="391"/>
    </location>
</feature>
<keyword evidence="3 5" id="KW-0808">Transferase</keyword>
<name>A0ABT1TFT3_9GAMM</name>
<evidence type="ECO:0000313" key="6">
    <source>
        <dbReference type="Proteomes" id="UP001524499"/>
    </source>
</evidence>
<dbReference type="GO" id="GO:0009016">
    <property type="term" value="F:succinyldiaminopimelate transaminase activity"/>
    <property type="evidence" value="ECO:0007669"/>
    <property type="project" value="UniProtKB-EC"/>
</dbReference>
<dbReference type="Gene3D" id="3.40.640.10">
    <property type="entry name" value="Type I PLP-dependent aspartate aminotransferase-like (Major domain)"/>
    <property type="match status" value="1"/>
</dbReference>
<dbReference type="EMBL" id="JANIBJ010000015">
    <property type="protein sequence ID" value="MCQ8104315.1"/>
    <property type="molecule type" value="Genomic_DNA"/>
</dbReference>
<evidence type="ECO:0000313" key="5">
    <source>
        <dbReference type="EMBL" id="MCQ8104315.1"/>
    </source>
</evidence>
<keyword evidence="6" id="KW-1185">Reference proteome</keyword>
<dbReference type="EC" id="2.6.1.17" evidence="5"/>
<dbReference type="InterPro" id="IPR015422">
    <property type="entry name" value="PyrdxlP-dep_Trfase_small"/>
</dbReference>
<keyword evidence="2 5" id="KW-0032">Aminotransferase</keyword>
<dbReference type="Gene3D" id="3.90.1150.10">
    <property type="entry name" value="Aspartate Aminotransferase, domain 1"/>
    <property type="match status" value="1"/>
</dbReference>
<dbReference type="Proteomes" id="UP001524499">
    <property type="component" value="Unassembled WGS sequence"/>
</dbReference>
<dbReference type="CDD" id="cd00609">
    <property type="entry name" value="AAT_like"/>
    <property type="match status" value="1"/>
</dbReference>
<evidence type="ECO:0000256" key="2">
    <source>
        <dbReference type="ARBA" id="ARBA00022576"/>
    </source>
</evidence>
<dbReference type="InterPro" id="IPR015424">
    <property type="entry name" value="PyrdxlP-dep_Trfase"/>
</dbReference>
<reference evidence="5 6" key="1">
    <citation type="submission" date="2022-07" db="EMBL/GenBank/DDBJ databases">
        <title>Methylomonas rivi sp. nov., Methylomonas rosea sp. nov., Methylomonas aureus sp. nov. and Methylomonas subterranea sp. nov., four novel methanotrophs isolated from a freshwater creek and the deep terrestrial subsurface.</title>
        <authorList>
            <person name="Abin C."/>
            <person name="Sankaranarayanan K."/>
            <person name="Garner C."/>
            <person name="Sindelar R."/>
            <person name="Kotary K."/>
            <person name="Garner R."/>
            <person name="Barclay S."/>
            <person name="Lawson P."/>
            <person name="Krumholz L."/>
        </authorList>
    </citation>
    <scope>NUCLEOTIDE SEQUENCE [LARGE SCALE GENOMIC DNA]</scope>
    <source>
        <strain evidence="5 6">SURF-2</strain>
    </source>
</reference>
<dbReference type="PANTHER" id="PTHR42832">
    <property type="entry name" value="AMINO ACID AMINOTRANSFERASE"/>
    <property type="match status" value="1"/>
</dbReference>
<evidence type="ECO:0000256" key="3">
    <source>
        <dbReference type="ARBA" id="ARBA00022679"/>
    </source>
</evidence>
<evidence type="ECO:0000259" key="4">
    <source>
        <dbReference type="Pfam" id="PF00155"/>
    </source>
</evidence>
<proteinExistence type="predicted"/>
<dbReference type="InterPro" id="IPR050881">
    <property type="entry name" value="LL-DAP_aminotransferase"/>
</dbReference>
<comment type="caution">
    <text evidence="5">The sequence shown here is derived from an EMBL/GenBank/DDBJ whole genome shotgun (WGS) entry which is preliminary data.</text>
</comment>
<gene>
    <name evidence="5" type="primary">dapC</name>
    <name evidence="5" type="ORF">NP590_09385</name>
</gene>
<sequence>MNPHLSLLHPYPFEKLAALKQGVTPPADKDHIALSIGEPKHATPHFIQEALLRHLHGLTAYPTTKGLPELRQAIADWISRRFAIPSRHIDAESQILPVNGTREALFAIVQAVVDPRDKPVVIMPNPFYQIYEGAALLAGAEPYYLNTLEADGYLPDFDSVPEAVWQRCQLIFICSPGNPAGTVLSRADHEKLLALADRYDFVIASDECYTELYADEALPPRGLLQSAYQAGFVDFKNCVIFQSLSKRSNAPGLRSGFVAGDADILRQFLKYRTYHGCPMPLTTQHASIAAWGDEEHVKRNRQMYRDKFTAFIEILEDVCQISRPPASFYIWLKTALPDTEFALQLFAQQNITVLPGSYLSRESGGLNPGANHVRIALVAPLEECIEAARRIKIFLNENAV</sequence>
<organism evidence="5 6">
    <name type="scientific">Methylomonas subterranea</name>
    <dbReference type="NCBI Taxonomy" id="2952225"/>
    <lineage>
        <taxon>Bacteria</taxon>
        <taxon>Pseudomonadati</taxon>
        <taxon>Pseudomonadota</taxon>
        <taxon>Gammaproteobacteria</taxon>
        <taxon>Methylococcales</taxon>
        <taxon>Methylococcaceae</taxon>
        <taxon>Methylomonas</taxon>
    </lineage>
</organism>
<dbReference type="InterPro" id="IPR004839">
    <property type="entry name" value="Aminotransferase_I/II_large"/>
</dbReference>
<dbReference type="InterPro" id="IPR019878">
    <property type="entry name" value="DapC_beta/gammaproteobac"/>
</dbReference>
<evidence type="ECO:0000256" key="1">
    <source>
        <dbReference type="ARBA" id="ARBA00001933"/>
    </source>
</evidence>
<dbReference type="InterPro" id="IPR015421">
    <property type="entry name" value="PyrdxlP-dep_Trfase_major"/>
</dbReference>